<feature type="compositionally biased region" description="Basic and acidic residues" evidence="1">
    <location>
        <begin position="67"/>
        <end position="86"/>
    </location>
</feature>
<accession>A0ABM0J5T2</accession>
<evidence type="ECO:0000256" key="1">
    <source>
        <dbReference type="SAM" id="MobiDB-lite"/>
    </source>
</evidence>
<proteinExistence type="predicted"/>
<dbReference type="PRINTS" id="PR02074">
    <property type="entry name" value="PROTEINFRG2"/>
</dbReference>
<name>A0ABM0J5T2_ECHTE</name>
<dbReference type="InterPro" id="IPR026245">
    <property type="entry name" value="FRG2"/>
</dbReference>
<keyword evidence="2" id="KW-1185">Reference proteome</keyword>
<organism evidence="2 3">
    <name type="scientific">Echinops telfairi</name>
    <name type="common">Lesser hedgehog tenrec</name>
    <dbReference type="NCBI Taxonomy" id="9371"/>
    <lineage>
        <taxon>Eukaryota</taxon>
        <taxon>Metazoa</taxon>
        <taxon>Chordata</taxon>
        <taxon>Craniata</taxon>
        <taxon>Vertebrata</taxon>
        <taxon>Euteleostomi</taxon>
        <taxon>Mammalia</taxon>
        <taxon>Eutheria</taxon>
        <taxon>Afrotheria</taxon>
        <taxon>Tenrecidae</taxon>
        <taxon>Tenrecinae</taxon>
        <taxon>Echinops</taxon>
    </lineage>
</organism>
<dbReference type="GeneID" id="101639809"/>
<dbReference type="PANTHER" id="PTHR31883:SF1">
    <property type="entry name" value="PROTEIN FRG2-LIKE-2"/>
    <property type="match status" value="1"/>
</dbReference>
<feature type="region of interest" description="Disordered" evidence="1">
    <location>
        <begin position="179"/>
        <end position="198"/>
    </location>
</feature>
<feature type="region of interest" description="Disordered" evidence="1">
    <location>
        <begin position="1"/>
        <end position="113"/>
    </location>
</feature>
<reference evidence="3" key="1">
    <citation type="submission" date="2025-08" db="UniProtKB">
        <authorList>
            <consortium name="RefSeq"/>
        </authorList>
    </citation>
    <scope>IDENTIFICATION</scope>
</reference>
<gene>
    <name evidence="3" type="primary">LOC101639809</name>
</gene>
<feature type="compositionally biased region" description="Polar residues" evidence="1">
    <location>
        <begin position="48"/>
        <end position="61"/>
    </location>
</feature>
<feature type="compositionally biased region" description="Basic residues" evidence="1">
    <location>
        <begin position="87"/>
        <end position="101"/>
    </location>
</feature>
<dbReference type="RefSeq" id="XP_004715476.2">
    <property type="nucleotide sequence ID" value="XM_004715419.2"/>
</dbReference>
<dbReference type="PANTHER" id="PTHR31883">
    <property type="entry name" value="PROTEIN FRG2-RELATED"/>
    <property type="match status" value="1"/>
</dbReference>
<dbReference type="Pfam" id="PF15315">
    <property type="entry name" value="FRG2"/>
    <property type="match status" value="1"/>
</dbReference>
<sequence length="198" mass="22042">MGMETEDPGSPGPSKKPAVEQTPHQPTSFMERGSGVEEKQLSKEDKILSSQAGGQCTQNRGGSPVTLREEKEQGSVTHKETQDEHLKKRSRAPPRHTKRPRSQCSEDQPPPLRKKLVTTVRSLCEAIYQDVAQVQAQQAQTPLTSQELTYLSQLRDSLYTTTQTLYTMSSQAAYLFPAQGWMDPTPQPPARDTDPHGR</sequence>
<feature type="compositionally biased region" description="Basic and acidic residues" evidence="1">
    <location>
        <begin position="34"/>
        <end position="47"/>
    </location>
</feature>
<protein>
    <submittedName>
        <fullName evidence="3">Protein FRG2-like-2</fullName>
    </submittedName>
</protein>
<dbReference type="Proteomes" id="UP000694863">
    <property type="component" value="Unplaced"/>
</dbReference>
<evidence type="ECO:0000313" key="3">
    <source>
        <dbReference type="RefSeq" id="XP_004715476.2"/>
    </source>
</evidence>
<evidence type="ECO:0000313" key="2">
    <source>
        <dbReference type="Proteomes" id="UP000694863"/>
    </source>
</evidence>